<dbReference type="Gene3D" id="3.40.50.300">
    <property type="entry name" value="P-loop containing nucleotide triphosphate hydrolases"/>
    <property type="match status" value="2"/>
</dbReference>
<accession>A0A660KSP9</accession>
<keyword evidence="2" id="KW-0378">Hydrolase</keyword>
<gene>
    <name evidence="7" type="ORF">FH972_011218</name>
</gene>
<keyword evidence="8" id="KW-1185">Reference proteome</keyword>
<dbReference type="SUPFAM" id="SSF52540">
    <property type="entry name" value="P-loop containing nucleoside triphosphate hydrolases"/>
    <property type="match status" value="1"/>
</dbReference>
<dbReference type="InterPro" id="IPR011545">
    <property type="entry name" value="DEAD/DEAH_box_helicase_dom"/>
</dbReference>
<evidence type="ECO:0000256" key="4">
    <source>
        <dbReference type="ARBA" id="ARBA00022840"/>
    </source>
</evidence>
<dbReference type="GO" id="GO:0004386">
    <property type="term" value="F:helicase activity"/>
    <property type="evidence" value="ECO:0007669"/>
    <property type="project" value="UniProtKB-KW"/>
</dbReference>
<keyword evidence="4" id="KW-0067">ATP-binding</keyword>
<proteinExistence type="predicted"/>
<feature type="domain" description="DEAD/DEAH-box helicase" evidence="6">
    <location>
        <begin position="253"/>
        <end position="357"/>
    </location>
</feature>
<evidence type="ECO:0000256" key="1">
    <source>
        <dbReference type="ARBA" id="ARBA00022741"/>
    </source>
</evidence>
<dbReference type="OrthoDB" id="1902637at2759"/>
<evidence type="ECO:0000313" key="8">
    <source>
        <dbReference type="Proteomes" id="UP000327013"/>
    </source>
</evidence>
<keyword evidence="1" id="KW-0547">Nucleotide-binding</keyword>
<evidence type="ECO:0000256" key="5">
    <source>
        <dbReference type="SAM" id="MobiDB-lite"/>
    </source>
</evidence>
<evidence type="ECO:0000256" key="3">
    <source>
        <dbReference type="ARBA" id="ARBA00022806"/>
    </source>
</evidence>
<dbReference type="AlphaFoldDB" id="A0A660KSP9"/>
<keyword evidence="3" id="KW-0347">Helicase</keyword>
<feature type="compositionally biased region" description="Basic and acidic residues" evidence="5">
    <location>
        <begin position="66"/>
        <end position="78"/>
    </location>
</feature>
<protein>
    <recommendedName>
        <fullName evidence="6">DEAD/DEAH-box helicase domain-containing protein</fullName>
    </recommendedName>
</protein>
<dbReference type="EMBL" id="CM017324">
    <property type="protein sequence ID" value="KAE8038740.1"/>
    <property type="molecule type" value="Genomic_DNA"/>
</dbReference>
<dbReference type="GO" id="GO:0003676">
    <property type="term" value="F:nucleic acid binding"/>
    <property type="evidence" value="ECO:0007669"/>
    <property type="project" value="InterPro"/>
</dbReference>
<feature type="compositionally biased region" description="Basic residues" evidence="5">
    <location>
        <begin position="10"/>
        <end position="22"/>
    </location>
</feature>
<feature type="region of interest" description="Disordered" evidence="5">
    <location>
        <begin position="56"/>
        <end position="109"/>
    </location>
</feature>
<reference evidence="7 8" key="1">
    <citation type="submission" date="2019-06" db="EMBL/GenBank/DDBJ databases">
        <title>A chromosomal-level reference genome of Carpinus fangiana (Coryloideae, Betulaceae).</title>
        <authorList>
            <person name="Yang X."/>
            <person name="Wang Z."/>
            <person name="Zhang L."/>
            <person name="Hao G."/>
            <person name="Liu J."/>
            <person name="Yang Y."/>
        </authorList>
    </citation>
    <scope>NUCLEOTIDE SEQUENCE [LARGE SCALE GENOMIC DNA]</scope>
    <source>
        <strain evidence="7">Cfa_2016G</strain>
        <tissue evidence="7">Leaf</tissue>
    </source>
</reference>
<name>A0A660KSP9_9ROSI</name>
<dbReference type="PANTHER" id="PTHR47960">
    <property type="entry name" value="DEAD-BOX ATP-DEPENDENT RNA HELICASE 50"/>
    <property type="match status" value="1"/>
</dbReference>
<feature type="region of interest" description="Disordered" evidence="5">
    <location>
        <begin position="1"/>
        <end position="32"/>
    </location>
</feature>
<evidence type="ECO:0000313" key="7">
    <source>
        <dbReference type="EMBL" id="KAE8038740.1"/>
    </source>
</evidence>
<evidence type="ECO:0000256" key="2">
    <source>
        <dbReference type="ARBA" id="ARBA00022801"/>
    </source>
</evidence>
<dbReference type="Proteomes" id="UP000327013">
    <property type="component" value="Chromosome 4"/>
</dbReference>
<sequence>MAKGDDAVMKKRNKAIRKRLHKHSESSTAVSARVAAIIASKKRRKSGKRRMCEGMCFSLPTPDDPFNDRHEKKDLKGKEPKKKMSSQDDERGFVKGKSAALRNGTEARNVTLEQKNEKVVNLMDEQKSSMISMNSLGQKCLVDLEEKVKVIRKKGEHGQHGWACENLNHPSKFLIMCLNSIENALRHDGSYISEEDKPLFVNEWGVEFWKYYSSGKDILETSGPSSTVEQVAWIVSTAADTIARKEKEGMTFANPFLLFIVPSQEKAAKVRSICKPLKALGIHTVSIHPGASLDHQIQGLKSCEPEFLVSTPERLLELVTSKAIDISGVSLLVVDGLERFSNGGYPDMIKSIRQSISGTPLTVVFNDCFNHASVPLVQNLLSRSIYRLSLSDTIASLSSCIVQSVNVCTSEEEKLSKCIQILDQTYGNQLFSQPLKVLYIFVKDSNLSKLAAALKIKGYSVSSDSSCTISNFNDSEMKPAVSMINIEQISTADLEEYEIVIIPSFVLPIDSYVHVLSRMARHTVNGVLHSFLTKENAAVAGPLTETLEQCGQAVPEALRNLCLTAPMWEQ</sequence>
<organism evidence="7 8">
    <name type="scientific">Carpinus fangiana</name>
    <dbReference type="NCBI Taxonomy" id="176857"/>
    <lineage>
        <taxon>Eukaryota</taxon>
        <taxon>Viridiplantae</taxon>
        <taxon>Streptophyta</taxon>
        <taxon>Embryophyta</taxon>
        <taxon>Tracheophyta</taxon>
        <taxon>Spermatophyta</taxon>
        <taxon>Magnoliopsida</taxon>
        <taxon>eudicotyledons</taxon>
        <taxon>Gunneridae</taxon>
        <taxon>Pentapetalae</taxon>
        <taxon>rosids</taxon>
        <taxon>fabids</taxon>
        <taxon>Fagales</taxon>
        <taxon>Betulaceae</taxon>
        <taxon>Carpinus</taxon>
    </lineage>
</organism>
<dbReference type="GO" id="GO:0016787">
    <property type="term" value="F:hydrolase activity"/>
    <property type="evidence" value="ECO:0007669"/>
    <property type="project" value="UniProtKB-KW"/>
</dbReference>
<dbReference type="GO" id="GO:0005524">
    <property type="term" value="F:ATP binding"/>
    <property type="evidence" value="ECO:0007669"/>
    <property type="project" value="UniProtKB-KW"/>
</dbReference>
<dbReference type="Pfam" id="PF00270">
    <property type="entry name" value="DEAD"/>
    <property type="match status" value="1"/>
</dbReference>
<evidence type="ECO:0000259" key="6">
    <source>
        <dbReference type="Pfam" id="PF00270"/>
    </source>
</evidence>
<dbReference type="InterPro" id="IPR027417">
    <property type="entry name" value="P-loop_NTPase"/>
</dbReference>